<reference evidence="5 6" key="1">
    <citation type="submission" date="2024-01" db="EMBL/GenBank/DDBJ databases">
        <authorList>
            <person name="Allen C."/>
            <person name="Tagirdzhanova G."/>
        </authorList>
    </citation>
    <scope>NUCLEOTIDE SEQUENCE [LARGE SCALE GENOMIC DNA]</scope>
</reference>
<dbReference type="Proteomes" id="UP001642405">
    <property type="component" value="Unassembled WGS sequence"/>
</dbReference>
<accession>A0ABP0C0I2</accession>
<sequence>MAAAQRAPARPDDMLLSVQLDYGIFRGAYSAKYNITYWTTLPFSAPPVGMNRFRAPQPVLPANSTGPSPYNCSRPFPMCPQREDGGDEDCLYLGLYGRPWTDTDDGKSSKRPLRPVVVVFFGGGFIRGSAALGLPPPAYPTLNVTDQNNDLLFVYPNYRTNAFGFLSGRQVGADPHSDTNAGLLDQQTALQWVQQHIRAFGGDPEHVSIWGQSAGGGSVVAQVVAAAARASGRSNSNTLFHHAMANSPYWPKTHRYDSPASQEIYDDLAERVGCTPANDTLACLKAADVQTLRTASLAMTADRDATATSSYVWAPVLDDSFLTHPLSSLVGKESSPVLSSAFATYNTHEGENLVPPWLFRKKDDASNGDDEKEFHVWLARYLPDLAADDVAQIDKLYPSAGDIVYQGDEAYAAYSAGSPFGRAGLVYRDVTLSCPAYWMTGLARSNASGWMAEYSIAPAKHAGDTYWWNTVNKAQTADPTHYRGYAGAIASFLATGDPNEHKLTAASVTSLPDRASGQAWTVTADGFSTRSLAQLEHRCSFWLSIAPRISV</sequence>
<keyword evidence="2 3" id="KW-0378">Hydrolase</keyword>
<proteinExistence type="inferred from homology"/>
<dbReference type="PROSITE" id="PS00122">
    <property type="entry name" value="CARBOXYLESTERASE_B_1"/>
    <property type="match status" value="1"/>
</dbReference>
<dbReference type="PANTHER" id="PTHR11559">
    <property type="entry name" value="CARBOXYLESTERASE"/>
    <property type="match status" value="1"/>
</dbReference>
<evidence type="ECO:0000256" key="3">
    <source>
        <dbReference type="RuleBase" id="RU361235"/>
    </source>
</evidence>
<dbReference type="InterPro" id="IPR050309">
    <property type="entry name" value="Type-B_Carboxylest/Lipase"/>
</dbReference>
<dbReference type="EC" id="3.1.1.-" evidence="3"/>
<comment type="caution">
    <text evidence="5">The sequence shown here is derived from an EMBL/GenBank/DDBJ whole genome shotgun (WGS) entry which is preliminary data.</text>
</comment>
<evidence type="ECO:0000256" key="1">
    <source>
        <dbReference type="ARBA" id="ARBA00005964"/>
    </source>
</evidence>
<dbReference type="Pfam" id="PF00135">
    <property type="entry name" value="COesterase"/>
    <property type="match status" value="1"/>
</dbReference>
<dbReference type="EMBL" id="CAWUHB010000033">
    <property type="protein sequence ID" value="CAK7225478.1"/>
    <property type="molecule type" value="Genomic_DNA"/>
</dbReference>
<evidence type="ECO:0000256" key="2">
    <source>
        <dbReference type="ARBA" id="ARBA00022801"/>
    </source>
</evidence>
<feature type="domain" description="Carboxylesterase type B" evidence="4">
    <location>
        <begin position="17"/>
        <end position="464"/>
    </location>
</feature>
<organism evidence="5 6">
    <name type="scientific">Sporothrix curviconia</name>
    <dbReference type="NCBI Taxonomy" id="1260050"/>
    <lineage>
        <taxon>Eukaryota</taxon>
        <taxon>Fungi</taxon>
        <taxon>Dikarya</taxon>
        <taxon>Ascomycota</taxon>
        <taxon>Pezizomycotina</taxon>
        <taxon>Sordariomycetes</taxon>
        <taxon>Sordariomycetidae</taxon>
        <taxon>Ophiostomatales</taxon>
        <taxon>Ophiostomataceae</taxon>
        <taxon>Sporothrix</taxon>
    </lineage>
</organism>
<evidence type="ECO:0000313" key="6">
    <source>
        <dbReference type="Proteomes" id="UP001642405"/>
    </source>
</evidence>
<dbReference type="InterPro" id="IPR019826">
    <property type="entry name" value="Carboxylesterase_B_AS"/>
</dbReference>
<dbReference type="InterPro" id="IPR002018">
    <property type="entry name" value="CarbesteraseB"/>
</dbReference>
<gene>
    <name evidence="5" type="ORF">SCUCBS95973_005878</name>
</gene>
<evidence type="ECO:0000259" key="4">
    <source>
        <dbReference type="Pfam" id="PF00135"/>
    </source>
</evidence>
<protein>
    <recommendedName>
        <fullName evidence="3">Carboxylic ester hydrolase</fullName>
        <ecNumber evidence="3">3.1.1.-</ecNumber>
    </recommendedName>
</protein>
<evidence type="ECO:0000313" key="5">
    <source>
        <dbReference type="EMBL" id="CAK7225478.1"/>
    </source>
</evidence>
<dbReference type="Gene3D" id="3.40.50.1820">
    <property type="entry name" value="alpha/beta hydrolase"/>
    <property type="match status" value="1"/>
</dbReference>
<keyword evidence="6" id="KW-1185">Reference proteome</keyword>
<comment type="similarity">
    <text evidence="1 3">Belongs to the type-B carboxylesterase/lipase family.</text>
</comment>
<dbReference type="InterPro" id="IPR029058">
    <property type="entry name" value="AB_hydrolase_fold"/>
</dbReference>
<dbReference type="SUPFAM" id="SSF53474">
    <property type="entry name" value="alpha/beta-Hydrolases"/>
    <property type="match status" value="1"/>
</dbReference>
<name>A0ABP0C0I2_9PEZI</name>